<evidence type="ECO:0000256" key="1">
    <source>
        <dbReference type="SAM" id="MobiDB-lite"/>
    </source>
</evidence>
<reference evidence="2" key="1">
    <citation type="submission" date="2012-08" db="EMBL/GenBank/DDBJ databases">
        <title>Genome analysis of Colletotrichum orbiculare and Colletotrichum fructicola.</title>
        <authorList>
            <person name="Gan P.H.P."/>
            <person name="Ikeda K."/>
            <person name="Irieda H."/>
            <person name="Narusaka M."/>
            <person name="O'Connell R.J."/>
            <person name="Narusaka Y."/>
            <person name="Takano Y."/>
            <person name="Kubo Y."/>
            <person name="Shirasu K."/>
        </authorList>
    </citation>
    <scope>NUCLEOTIDE SEQUENCE</scope>
    <source>
        <strain evidence="2">Nara gc5</strain>
    </source>
</reference>
<sequence>MAPTGDCDAPRPHRMVRPKSNGVQGPHPPLSLPLSPHTIAQLTINHPTISQKACAIHLAFLDVGPETGAPSSLDEYPGIRAADGMNVDISLAALTTVPVLRECAHDGTGAQRLRLRGGPARIAARATAGLRAVCGYNAGGADQNDGSPSLCLVWNIPDNDRELAMPRPGATAFFVPGLEHVGQQRKARDASASPAARAFFVQVDKIKDEAQDAQSPRERPLPQAQEAGNPPERPLPPIPSEKTVPPKKVASSKNAVPPKEAVPSKNIVWHESQVQNSRHFQRFYHDPAKYAARNLLTPADMATAARIAPFYSDLQENELPWPKAWETDAAPLKRKLVHHSWKEALKRNGIDPPPARDGPIDNGPSNGKNGVDKEGGAKPTSSTPTTEEGPAVSYADQNRVNSNNARNEDPFDYYLKHNASHTGSAFGKESVASSSAGQNRMVNSIDTQNHNRPDLSLRPQGLLHGADLNRSQQQVGSSKPVSYNSAPTLGPEAENAAGGYSSVGATILAVSNQVPLEPRPRRVDREPAVLGLTELCKEGDRDAQVRRFDRWWKQLTPERRKTILEESKQGGRDGVWSLLGE</sequence>
<gene>
    <name evidence="2" type="ORF">CGGC5_15037</name>
</gene>
<organism evidence="2">
    <name type="scientific">Colletotrichum fructicola (strain Nara gc5)</name>
    <name type="common">Anthracnose fungus</name>
    <name type="synonym">Colletotrichum gloeosporioides (strain Nara gc5)</name>
    <dbReference type="NCBI Taxonomy" id="1213859"/>
    <lineage>
        <taxon>Eukaryota</taxon>
        <taxon>Fungi</taxon>
        <taxon>Dikarya</taxon>
        <taxon>Ascomycota</taxon>
        <taxon>Pezizomycotina</taxon>
        <taxon>Sordariomycetes</taxon>
        <taxon>Hypocreomycetidae</taxon>
        <taxon>Glomerellales</taxon>
        <taxon>Glomerellaceae</taxon>
        <taxon>Colletotrichum</taxon>
        <taxon>Colletotrichum gloeosporioides species complex</taxon>
    </lineage>
</organism>
<feature type="region of interest" description="Disordered" evidence="1">
    <location>
        <begin position="345"/>
        <end position="409"/>
    </location>
</feature>
<feature type="region of interest" description="Disordered" evidence="1">
    <location>
        <begin position="1"/>
        <end position="31"/>
    </location>
</feature>
<evidence type="ECO:0000313" key="2">
    <source>
        <dbReference type="EMBL" id="ELA23136.1"/>
    </source>
</evidence>
<feature type="compositionally biased region" description="Low complexity" evidence="1">
    <location>
        <begin position="379"/>
        <end position="388"/>
    </location>
</feature>
<feature type="compositionally biased region" description="Polar residues" evidence="1">
    <location>
        <begin position="470"/>
        <end position="487"/>
    </location>
</feature>
<feature type="compositionally biased region" description="Polar residues" evidence="1">
    <location>
        <begin position="395"/>
        <end position="405"/>
    </location>
</feature>
<dbReference type="HOGENOM" id="CLU_469291_0_0_1"/>
<name>L2FAP3_COLFN</name>
<feature type="region of interest" description="Disordered" evidence="1">
    <location>
        <begin position="470"/>
        <end position="495"/>
    </location>
</feature>
<proteinExistence type="predicted"/>
<dbReference type="AlphaFoldDB" id="L2FAP3"/>
<accession>L2FAP3</accession>
<feature type="region of interest" description="Disordered" evidence="1">
    <location>
        <begin position="209"/>
        <end position="264"/>
    </location>
</feature>
<feature type="compositionally biased region" description="Basic and acidic residues" evidence="1">
    <location>
        <begin position="209"/>
        <end position="220"/>
    </location>
</feature>
<protein>
    <submittedName>
        <fullName evidence="2">Uncharacterized protein</fullName>
    </submittedName>
</protein>
<dbReference type="EMBL" id="KB021437">
    <property type="protein sequence ID" value="ELA23136.1"/>
    <property type="molecule type" value="Genomic_DNA"/>
</dbReference>